<dbReference type="NCBIfam" id="TIGR01167">
    <property type="entry name" value="LPXTG_anchor"/>
    <property type="match status" value="1"/>
</dbReference>
<feature type="compositionally biased region" description="Polar residues" evidence="2">
    <location>
        <begin position="876"/>
        <end position="888"/>
    </location>
</feature>
<evidence type="ECO:0000313" key="6">
    <source>
        <dbReference type="EMBL" id="WYJ78718.1"/>
    </source>
</evidence>
<feature type="domain" description="GLUG" evidence="5">
    <location>
        <begin position="359"/>
        <end position="384"/>
    </location>
</feature>
<feature type="coiled-coil region" evidence="1">
    <location>
        <begin position="89"/>
        <end position="116"/>
    </location>
</feature>
<name>A0ABZ2SSI6_9ENTE</name>
<proteinExistence type="predicted"/>
<sequence length="951" mass="99557">MVKLNKKKLMASVLLSSMVFAQTAPTIASALEESDPNRKTVIEAESIDEKIENSNDETLINQVAPDELEVLEEASNVETIPEDIDQETVETTEQLIEEQQTLLEEMEEQNETVIESYFSGAGDGSISAPFQITTEAELHEMRNDLTAHYQLMNDITLTSEWIPVGYGLTLATKFTGSFTAEPGTVIHNVRVNSGAQAGDVSNRGFFGVVDGATISGITLEKPHIVGGLNGLNTGGLIGQINDQSGNPTTVTDSAISGGIIEATGGSVGGLVGYMANRVSGTMVLRSSSSATITVNANPNMYPQAVGGLIGINGNVVVDSYATGNVTANATNTGGLVGLNSLGVVRRSYATGNVDGQDNDNIGGLIGGQDFYSTVVDSYATGDVIGRENVGGFIGAVYSYNTVVARNYSTGSVVGTSYVGGFIGNADNLTIENSFGMGDVTGDSNVDHFGLGGTNSNNFYYNNAEVRSQGMLVSGQVTPNVIEPLDVIELRTQSTYEANGWDFGSTWVWDAASNYPKLGLGNEIDTLPIDALGETLQVPYGGAETRIPLIEAFSLFGRGGNPEDYLFETDADGVSLSDDGDYLILEITSIGTYEITATPINRLTTLEPGQNWNKAIVEITPGEIVLEKGTVYTRAFNGTTGIDHFDAPTLSGLAPGDEVTWIEGDFQYTDSAAGTNTIEGANWTLDWGTIDNSNYVITGLPTIGSDEYLVTDIFDVEAITKANGAFLKIDEELAAQNNTHEVITIAGTALLHHDDTPDTPGEQWYHDHAEELLQDVTFLIYDTDPQANPLARVVAYADGIAAVDGAFVGLSANTTYWITATSDESANFNAGEESDPIVLTTSLSGDNGGNGDNGGDNGGNGGTGGNTGNTGNTGNNISAPSGNNQTGTIPNGGSVNTSGNGNGSIPTNAASAGNNSRSGNLPKTGEVASTFVLLGFGAVGTALASWLKRKKN</sequence>
<feature type="transmembrane region" description="Helical" evidence="3">
    <location>
        <begin position="926"/>
        <end position="946"/>
    </location>
</feature>
<gene>
    <name evidence="6" type="ORF">DOK79_000224</name>
</gene>
<evidence type="ECO:0000256" key="3">
    <source>
        <dbReference type="SAM" id="Phobius"/>
    </source>
</evidence>
<keyword evidence="3" id="KW-1133">Transmembrane helix</keyword>
<evidence type="ECO:0000313" key="7">
    <source>
        <dbReference type="Proteomes" id="UP000664360"/>
    </source>
</evidence>
<dbReference type="InterPro" id="IPR011493">
    <property type="entry name" value="GLUG"/>
</dbReference>
<evidence type="ECO:0000256" key="2">
    <source>
        <dbReference type="SAM" id="MobiDB-lite"/>
    </source>
</evidence>
<keyword evidence="1" id="KW-0175">Coiled coil</keyword>
<reference evidence="6 7" key="2">
    <citation type="submission" date="2024-03" db="EMBL/GenBank/DDBJ databases">
        <title>The Genome Sequence of Enterococcus sp. DIV1094.</title>
        <authorList>
            <consortium name="The Broad Institute Genomics Platform"/>
            <consortium name="The Broad Institute Microbial Omics Core"/>
            <consortium name="The Broad Institute Genomic Center for Infectious Diseases"/>
            <person name="Earl A."/>
            <person name="Manson A."/>
            <person name="Gilmore M."/>
            <person name="Schwartman J."/>
            <person name="Shea T."/>
            <person name="Abouelleil A."/>
            <person name="Cao P."/>
            <person name="Chapman S."/>
            <person name="Cusick C."/>
            <person name="Young S."/>
            <person name="Neafsey D."/>
            <person name="Nusbaum C."/>
            <person name="Birren B."/>
        </authorList>
    </citation>
    <scope>NUCLEOTIDE SEQUENCE [LARGE SCALE GENOMIC DNA]</scope>
    <source>
        <strain evidence="6 7">DIV1094</strain>
    </source>
</reference>
<keyword evidence="7" id="KW-1185">Reference proteome</keyword>
<dbReference type="Gene3D" id="2.160.20.110">
    <property type="match status" value="1"/>
</dbReference>
<dbReference type="Proteomes" id="UP000664360">
    <property type="component" value="Chromosome"/>
</dbReference>
<evidence type="ECO:0000256" key="1">
    <source>
        <dbReference type="SAM" id="Coils"/>
    </source>
</evidence>
<feature type="compositionally biased region" description="Gly residues" evidence="2">
    <location>
        <begin position="845"/>
        <end position="867"/>
    </location>
</feature>
<accession>A0ABZ2SSI6</accession>
<keyword evidence="4" id="KW-0732">Signal</keyword>
<dbReference type="RefSeq" id="WP_206858651.1">
    <property type="nucleotide sequence ID" value="NZ_CP147250.1"/>
</dbReference>
<dbReference type="Pfam" id="PF07581">
    <property type="entry name" value="Glug"/>
    <property type="match status" value="2"/>
</dbReference>
<evidence type="ECO:0000259" key="5">
    <source>
        <dbReference type="Pfam" id="PF07581"/>
    </source>
</evidence>
<feature type="domain" description="GLUG" evidence="5">
    <location>
        <begin position="303"/>
        <end position="326"/>
    </location>
</feature>
<feature type="compositionally biased region" description="Polar residues" evidence="2">
    <location>
        <begin position="904"/>
        <end position="920"/>
    </location>
</feature>
<keyword evidence="3" id="KW-0812">Transmembrane</keyword>
<evidence type="ECO:0000256" key="4">
    <source>
        <dbReference type="SAM" id="SignalP"/>
    </source>
</evidence>
<reference evidence="6 7" key="1">
    <citation type="submission" date="2021-03" db="EMBL/GenBank/DDBJ databases">
        <authorList>
            <person name="Gilmore M.S."/>
            <person name="Schwartzman J."/>
            <person name="Van Tyne D."/>
            <person name="Martin M."/>
            <person name="Earl A.M."/>
            <person name="Manson A.L."/>
            <person name="Straub T."/>
            <person name="Salamzade R."/>
            <person name="Saavedra J."/>
            <person name="Lebreton F."/>
            <person name="Prichula J."/>
            <person name="Schaufler K."/>
            <person name="Gaca A."/>
            <person name="Sgardioli B."/>
            <person name="Wagenaar J."/>
            <person name="Strong T."/>
        </authorList>
    </citation>
    <scope>NUCLEOTIDE SEQUENCE [LARGE SCALE GENOMIC DNA]</scope>
    <source>
        <strain evidence="6 7">DIV1094</strain>
    </source>
</reference>
<keyword evidence="3" id="KW-0472">Membrane</keyword>
<organism evidence="6 7">
    <name type="scientific">Candidatus Enterococcus mangumiae</name>
    <dbReference type="NCBI Taxonomy" id="2230878"/>
    <lineage>
        <taxon>Bacteria</taxon>
        <taxon>Bacillati</taxon>
        <taxon>Bacillota</taxon>
        <taxon>Bacilli</taxon>
        <taxon>Lactobacillales</taxon>
        <taxon>Enterococcaceae</taxon>
        <taxon>Enterococcus</taxon>
    </lineage>
</organism>
<feature type="chain" id="PRO_5046960785" description="GLUG domain-containing protein" evidence="4">
    <location>
        <begin position="22"/>
        <end position="951"/>
    </location>
</feature>
<dbReference type="EMBL" id="CP147250">
    <property type="protein sequence ID" value="WYJ78718.1"/>
    <property type="molecule type" value="Genomic_DNA"/>
</dbReference>
<protein>
    <recommendedName>
        <fullName evidence="5">GLUG domain-containing protein</fullName>
    </recommendedName>
</protein>
<feature type="region of interest" description="Disordered" evidence="2">
    <location>
        <begin position="837"/>
        <end position="920"/>
    </location>
</feature>
<feature type="signal peptide" evidence="4">
    <location>
        <begin position="1"/>
        <end position="21"/>
    </location>
</feature>